<sequence length="80" mass="9336">MNRTSHSSNSRVTFDSGFDSTASPRFLRLVEMEWSDAIDPKKKKRRFWLCRSSLEAHRIDRVGVDIRARIGRRSRAEAVK</sequence>
<reference evidence="2 3" key="1">
    <citation type="submission" date="2024-01" db="EMBL/GenBank/DDBJ databases">
        <title>Genome assemblies of Stephania.</title>
        <authorList>
            <person name="Yang L."/>
        </authorList>
    </citation>
    <scope>NUCLEOTIDE SEQUENCE [LARGE SCALE GENOMIC DNA]</scope>
    <source>
        <strain evidence="2">JXDWG</strain>
        <tissue evidence="2">Leaf</tissue>
    </source>
</reference>
<evidence type="ECO:0000313" key="2">
    <source>
        <dbReference type="EMBL" id="KAK9105345.1"/>
    </source>
</evidence>
<organism evidence="2 3">
    <name type="scientific">Stephania cephalantha</name>
    <dbReference type="NCBI Taxonomy" id="152367"/>
    <lineage>
        <taxon>Eukaryota</taxon>
        <taxon>Viridiplantae</taxon>
        <taxon>Streptophyta</taxon>
        <taxon>Embryophyta</taxon>
        <taxon>Tracheophyta</taxon>
        <taxon>Spermatophyta</taxon>
        <taxon>Magnoliopsida</taxon>
        <taxon>Ranunculales</taxon>
        <taxon>Menispermaceae</taxon>
        <taxon>Menispermoideae</taxon>
        <taxon>Cissampelideae</taxon>
        <taxon>Stephania</taxon>
    </lineage>
</organism>
<dbReference type="AlphaFoldDB" id="A0AAP0I223"/>
<proteinExistence type="predicted"/>
<comment type="caution">
    <text evidence="2">The sequence shown here is derived from an EMBL/GenBank/DDBJ whole genome shotgun (WGS) entry which is preliminary data.</text>
</comment>
<dbReference type="EMBL" id="JBBNAG010000009">
    <property type="protein sequence ID" value="KAK9105345.1"/>
    <property type="molecule type" value="Genomic_DNA"/>
</dbReference>
<protein>
    <submittedName>
        <fullName evidence="2">Uncharacterized protein</fullName>
    </submittedName>
</protein>
<evidence type="ECO:0000313" key="3">
    <source>
        <dbReference type="Proteomes" id="UP001419268"/>
    </source>
</evidence>
<feature type="region of interest" description="Disordered" evidence="1">
    <location>
        <begin position="1"/>
        <end position="20"/>
    </location>
</feature>
<accession>A0AAP0I223</accession>
<dbReference type="Proteomes" id="UP001419268">
    <property type="component" value="Unassembled WGS sequence"/>
</dbReference>
<keyword evidence="3" id="KW-1185">Reference proteome</keyword>
<gene>
    <name evidence="2" type="ORF">Scep_022189</name>
</gene>
<evidence type="ECO:0000256" key="1">
    <source>
        <dbReference type="SAM" id="MobiDB-lite"/>
    </source>
</evidence>
<name>A0AAP0I223_9MAGN</name>